<evidence type="ECO:0000313" key="3">
    <source>
        <dbReference type="Proteomes" id="UP001596395"/>
    </source>
</evidence>
<dbReference type="Pfam" id="PF00753">
    <property type="entry name" value="Lactamase_B"/>
    <property type="match status" value="1"/>
</dbReference>
<keyword evidence="3" id="KW-1185">Reference proteome</keyword>
<feature type="domain" description="Metallo-beta-lactamase" evidence="1">
    <location>
        <begin position="22"/>
        <end position="208"/>
    </location>
</feature>
<dbReference type="CDD" id="cd07721">
    <property type="entry name" value="yflN-like_MBL-fold"/>
    <property type="match status" value="1"/>
</dbReference>
<evidence type="ECO:0000259" key="1">
    <source>
        <dbReference type="SMART" id="SM00849"/>
    </source>
</evidence>
<gene>
    <name evidence="2" type="ORF">ACFQGB_09335</name>
</gene>
<dbReference type="InterPro" id="IPR050855">
    <property type="entry name" value="NDM-1-like"/>
</dbReference>
<dbReference type="EMBL" id="JBHSXN010000002">
    <property type="protein sequence ID" value="MFC6953066.1"/>
    <property type="molecule type" value="Genomic_DNA"/>
</dbReference>
<dbReference type="PANTHER" id="PTHR42951:SF15">
    <property type="entry name" value="METALLO-BETA-LACTAMASE SUPERFAMILY PROTEIN"/>
    <property type="match status" value="1"/>
</dbReference>
<sequence length="229" mass="24218">MTLPDGVHDLAVPYEHDGHALELHPVAVETASGFVLVDVGLPGAVPKVREALDAAGFALAEVSTVVLTHHDGDHAGALAALEDEVDVFVVAHADEAPYVDGREFPVKADPEGDRYPPATVDLELVGDETLNTTAGPMRVVNTPGHSPGHVSLYLPDHRLLLAGDALVADHGDDRLHGPKPQYTPDMERAHESVGALADLDVDRTLCYHGGLVEDGTDRIAELAAQPLED</sequence>
<organism evidence="2 3">
    <name type="scientific">Halorubellus litoreus</name>
    <dbReference type="NCBI Taxonomy" id="755308"/>
    <lineage>
        <taxon>Archaea</taxon>
        <taxon>Methanobacteriati</taxon>
        <taxon>Methanobacteriota</taxon>
        <taxon>Stenosarchaea group</taxon>
        <taxon>Halobacteria</taxon>
        <taxon>Halobacteriales</taxon>
        <taxon>Halorubellaceae</taxon>
        <taxon>Halorubellus</taxon>
    </lineage>
</organism>
<dbReference type="Proteomes" id="UP001596395">
    <property type="component" value="Unassembled WGS sequence"/>
</dbReference>
<dbReference type="Gene3D" id="3.60.15.10">
    <property type="entry name" value="Ribonuclease Z/Hydroxyacylglutathione hydrolase-like"/>
    <property type="match status" value="1"/>
</dbReference>
<dbReference type="AlphaFoldDB" id="A0ABD5VGK0"/>
<reference evidence="2 3" key="1">
    <citation type="journal article" date="2019" name="Int. J. Syst. Evol. Microbiol.">
        <title>The Global Catalogue of Microorganisms (GCM) 10K type strain sequencing project: providing services to taxonomists for standard genome sequencing and annotation.</title>
        <authorList>
            <consortium name="The Broad Institute Genomics Platform"/>
            <consortium name="The Broad Institute Genome Sequencing Center for Infectious Disease"/>
            <person name="Wu L."/>
            <person name="Ma J."/>
        </authorList>
    </citation>
    <scope>NUCLEOTIDE SEQUENCE [LARGE SCALE GENOMIC DNA]</scope>
    <source>
        <strain evidence="2 3">GX26</strain>
    </source>
</reference>
<dbReference type="SUPFAM" id="SSF56281">
    <property type="entry name" value="Metallo-hydrolase/oxidoreductase"/>
    <property type="match status" value="1"/>
</dbReference>
<dbReference type="InterPro" id="IPR036866">
    <property type="entry name" value="RibonucZ/Hydroxyglut_hydro"/>
</dbReference>
<dbReference type="SMART" id="SM00849">
    <property type="entry name" value="Lactamase_B"/>
    <property type="match status" value="1"/>
</dbReference>
<dbReference type="RefSeq" id="WP_336350042.1">
    <property type="nucleotide sequence ID" value="NZ_JAZAQL010000002.1"/>
</dbReference>
<evidence type="ECO:0000313" key="2">
    <source>
        <dbReference type="EMBL" id="MFC6953066.1"/>
    </source>
</evidence>
<protein>
    <submittedName>
        <fullName evidence="2">MBL fold metallo-hydrolase</fullName>
    </submittedName>
</protein>
<accession>A0ABD5VGK0</accession>
<name>A0ABD5VGK0_9EURY</name>
<dbReference type="InterPro" id="IPR001279">
    <property type="entry name" value="Metallo-B-lactamas"/>
</dbReference>
<dbReference type="PANTHER" id="PTHR42951">
    <property type="entry name" value="METALLO-BETA-LACTAMASE DOMAIN-CONTAINING"/>
    <property type="match status" value="1"/>
</dbReference>
<proteinExistence type="predicted"/>
<comment type="caution">
    <text evidence="2">The sequence shown here is derived from an EMBL/GenBank/DDBJ whole genome shotgun (WGS) entry which is preliminary data.</text>
</comment>